<dbReference type="InterPro" id="IPR004681">
    <property type="entry name" value="TRAP_DctM"/>
</dbReference>
<comment type="subunit">
    <text evidence="7">The complex comprises the extracytoplasmic solute receptor protein and the two transmembrane proteins.</text>
</comment>
<evidence type="ECO:0000256" key="3">
    <source>
        <dbReference type="ARBA" id="ARBA00022519"/>
    </source>
</evidence>
<feature type="transmembrane region" description="Helical" evidence="7">
    <location>
        <begin position="395"/>
        <end position="423"/>
    </location>
</feature>
<evidence type="ECO:0000256" key="7">
    <source>
        <dbReference type="RuleBase" id="RU369079"/>
    </source>
</evidence>
<feature type="transmembrane region" description="Helical" evidence="7">
    <location>
        <begin position="96"/>
        <end position="120"/>
    </location>
</feature>
<keyword evidence="3 7" id="KW-0997">Cell inner membrane</keyword>
<dbReference type="EMBL" id="WTVA01000004">
    <property type="protein sequence ID" value="MZR22805.1"/>
    <property type="molecule type" value="Genomic_DNA"/>
</dbReference>
<comment type="similarity">
    <text evidence="7">Belongs to the TRAP transporter large permease family.</text>
</comment>
<keyword evidence="7" id="KW-0813">Transport</keyword>
<feature type="transmembrane region" description="Helical" evidence="7">
    <location>
        <begin position="216"/>
        <end position="236"/>
    </location>
</feature>
<dbReference type="GO" id="GO:0022857">
    <property type="term" value="F:transmembrane transporter activity"/>
    <property type="evidence" value="ECO:0007669"/>
    <property type="project" value="UniProtKB-UniRule"/>
</dbReference>
<dbReference type="Proteomes" id="UP000445696">
    <property type="component" value="Unassembled WGS sequence"/>
</dbReference>
<evidence type="ECO:0000313" key="10">
    <source>
        <dbReference type="Proteomes" id="UP000445696"/>
    </source>
</evidence>
<feature type="transmembrane region" description="Helical" evidence="7">
    <location>
        <begin position="304"/>
        <end position="329"/>
    </location>
</feature>
<dbReference type="GO" id="GO:0005886">
    <property type="term" value="C:plasma membrane"/>
    <property type="evidence" value="ECO:0007669"/>
    <property type="project" value="UniProtKB-SubCell"/>
</dbReference>
<feature type="domain" description="TRAP C4-dicarboxylate transport system permease DctM subunit" evidence="8">
    <location>
        <begin position="7"/>
        <end position="418"/>
    </location>
</feature>
<feature type="transmembrane region" description="Helical" evidence="7">
    <location>
        <begin position="27"/>
        <end position="46"/>
    </location>
</feature>
<dbReference type="NCBIfam" id="TIGR00786">
    <property type="entry name" value="dctM"/>
    <property type="match status" value="1"/>
</dbReference>
<dbReference type="PIRSF" id="PIRSF006066">
    <property type="entry name" value="HI0050"/>
    <property type="match status" value="1"/>
</dbReference>
<reference evidence="9 10" key="1">
    <citation type="journal article" date="2014" name="Int. J. Syst. Evol. Microbiol.">
        <title>Sneathiella chungangensis sp. nov., isolated from a marine sand, and emended description of the genus Sneathiella.</title>
        <authorList>
            <person name="Siamphan C."/>
            <person name="Kim H."/>
            <person name="Lee J.S."/>
            <person name="Kim W."/>
        </authorList>
    </citation>
    <scope>NUCLEOTIDE SEQUENCE [LARGE SCALE GENOMIC DNA]</scope>
    <source>
        <strain evidence="9 10">KCTC 32476</strain>
    </source>
</reference>
<comment type="subcellular location">
    <subcellularLocation>
        <location evidence="1 7">Cell inner membrane</location>
        <topology evidence="1 7">Multi-pass membrane protein</topology>
    </subcellularLocation>
</comment>
<proteinExistence type="inferred from homology"/>
<keyword evidence="4 7" id="KW-0812">Transmembrane</keyword>
<accession>A0A845MGL7</accession>
<comment type="function">
    <text evidence="7">Part of the tripartite ATP-independent periplasmic (TRAP) transport system.</text>
</comment>
<keyword evidence="5 7" id="KW-1133">Transmembrane helix</keyword>
<feature type="transmembrane region" description="Helical" evidence="7">
    <location>
        <begin position="53"/>
        <end position="76"/>
    </location>
</feature>
<dbReference type="Pfam" id="PF06808">
    <property type="entry name" value="DctM"/>
    <property type="match status" value="1"/>
</dbReference>
<protein>
    <recommendedName>
        <fullName evidence="7">TRAP transporter large permease protein</fullName>
    </recommendedName>
</protein>
<evidence type="ECO:0000256" key="6">
    <source>
        <dbReference type="ARBA" id="ARBA00023136"/>
    </source>
</evidence>
<feature type="transmembrane region" description="Helical" evidence="7">
    <location>
        <begin position="336"/>
        <end position="353"/>
    </location>
</feature>
<evidence type="ECO:0000256" key="1">
    <source>
        <dbReference type="ARBA" id="ARBA00004429"/>
    </source>
</evidence>
<dbReference type="PANTHER" id="PTHR33362">
    <property type="entry name" value="SIALIC ACID TRAP TRANSPORTER PERMEASE PROTEIN SIAT-RELATED"/>
    <property type="match status" value="1"/>
</dbReference>
<evidence type="ECO:0000256" key="2">
    <source>
        <dbReference type="ARBA" id="ARBA00022475"/>
    </source>
</evidence>
<dbReference type="AlphaFoldDB" id="A0A845MGL7"/>
<evidence type="ECO:0000256" key="5">
    <source>
        <dbReference type="ARBA" id="ARBA00022989"/>
    </source>
</evidence>
<dbReference type="InterPro" id="IPR010656">
    <property type="entry name" value="DctM"/>
</dbReference>
<gene>
    <name evidence="9" type="ORF">GQF03_10730</name>
</gene>
<keyword evidence="6 7" id="KW-0472">Membrane</keyword>
<dbReference type="OrthoDB" id="9790209at2"/>
<organism evidence="9 10">
    <name type="scientific">Sneathiella chungangensis</name>
    <dbReference type="NCBI Taxonomy" id="1418234"/>
    <lineage>
        <taxon>Bacteria</taxon>
        <taxon>Pseudomonadati</taxon>
        <taxon>Pseudomonadota</taxon>
        <taxon>Alphaproteobacteria</taxon>
        <taxon>Sneathiellales</taxon>
        <taxon>Sneathiellaceae</taxon>
        <taxon>Sneathiella</taxon>
    </lineage>
</organism>
<dbReference type="RefSeq" id="WP_161339264.1">
    <property type="nucleotide sequence ID" value="NZ_JBHSDG010000004.1"/>
</dbReference>
<feature type="transmembrane region" description="Helical" evidence="7">
    <location>
        <begin position="170"/>
        <end position="196"/>
    </location>
</feature>
<comment type="caution">
    <text evidence="9">The sequence shown here is derived from an EMBL/GenBank/DDBJ whole genome shotgun (WGS) entry which is preliminary data.</text>
</comment>
<feature type="transmembrane region" description="Helical" evidence="7">
    <location>
        <begin position="242"/>
        <end position="258"/>
    </location>
</feature>
<evidence type="ECO:0000313" key="9">
    <source>
        <dbReference type="EMBL" id="MZR22805.1"/>
    </source>
</evidence>
<feature type="transmembrane region" description="Helical" evidence="7">
    <location>
        <begin position="141"/>
        <end position="164"/>
    </location>
</feature>
<keyword evidence="2" id="KW-1003">Cell membrane</keyword>
<evidence type="ECO:0000259" key="8">
    <source>
        <dbReference type="Pfam" id="PF06808"/>
    </source>
</evidence>
<sequence>MIPFIVIVLLFTLLAFGTPVGFAMTISGALGLYMVGGMTAVIAIFSSTPHDSAAVYMFVVIPMFLLMAEFVLRSGIADDLYTAASAWCGRLPGGLGIATAFAGAAFGAICGSSTASAATLSSTSLKAMIERGYEPRMAAGVVAISGTLAMLIPPSVAMVIYGLIADVNVGQLLIAGVIPGIVVMTTIIVTTMFLAIQDPKRAPIPIKVSFMEKIKLTRLVGPMLVLFVAVTVVIYLGVATPTEASAFGAFVAGVFYFTRKKRTLTETFDVISRSVKTSCMIAVIVLGAHIFSTFFAVTNVTQHVVTFIGTLDVEPWMVILGLVLLYIVLGCVMDQLAILVLTVPIAAPLVHALGFDLVWFGVIVIISAELGMVTPPMGLNCFIVSKYSGLPLREIFIGVLPHVLTHIIAIGILLLFPALTLWLPNNMH</sequence>
<feature type="transmembrane region" description="Helical" evidence="7">
    <location>
        <begin position="279"/>
        <end position="298"/>
    </location>
</feature>
<dbReference type="PANTHER" id="PTHR33362:SF5">
    <property type="entry name" value="C4-DICARBOXYLATE TRAP TRANSPORTER LARGE PERMEASE PROTEIN DCTM"/>
    <property type="match status" value="1"/>
</dbReference>
<keyword evidence="10" id="KW-1185">Reference proteome</keyword>
<feature type="transmembrane region" description="Helical" evidence="7">
    <location>
        <begin position="359"/>
        <end position="383"/>
    </location>
</feature>
<evidence type="ECO:0000256" key="4">
    <source>
        <dbReference type="ARBA" id="ARBA00022692"/>
    </source>
</evidence>
<name>A0A845MGL7_9PROT</name>